<evidence type="ECO:0000313" key="1">
    <source>
        <dbReference type="EMBL" id="KAG8061619.1"/>
    </source>
</evidence>
<organism evidence="1 2">
    <name type="scientific">Zizania palustris</name>
    <name type="common">Northern wild rice</name>
    <dbReference type="NCBI Taxonomy" id="103762"/>
    <lineage>
        <taxon>Eukaryota</taxon>
        <taxon>Viridiplantae</taxon>
        <taxon>Streptophyta</taxon>
        <taxon>Embryophyta</taxon>
        <taxon>Tracheophyta</taxon>
        <taxon>Spermatophyta</taxon>
        <taxon>Magnoliopsida</taxon>
        <taxon>Liliopsida</taxon>
        <taxon>Poales</taxon>
        <taxon>Poaceae</taxon>
        <taxon>BOP clade</taxon>
        <taxon>Oryzoideae</taxon>
        <taxon>Oryzeae</taxon>
        <taxon>Zizaniinae</taxon>
        <taxon>Zizania</taxon>
    </lineage>
</organism>
<reference evidence="1" key="1">
    <citation type="journal article" date="2021" name="bioRxiv">
        <title>Whole Genome Assembly and Annotation of Northern Wild Rice, Zizania palustris L., Supports a Whole Genome Duplication in the Zizania Genus.</title>
        <authorList>
            <person name="Haas M."/>
            <person name="Kono T."/>
            <person name="Macchietto M."/>
            <person name="Millas R."/>
            <person name="McGilp L."/>
            <person name="Shao M."/>
            <person name="Duquette J."/>
            <person name="Hirsch C.N."/>
            <person name="Kimball J."/>
        </authorList>
    </citation>
    <scope>NUCLEOTIDE SEQUENCE</scope>
    <source>
        <tissue evidence="1">Fresh leaf tissue</tissue>
    </source>
</reference>
<dbReference type="Proteomes" id="UP000729402">
    <property type="component" value="Unassembled WGS sequence"/>
</dbReference>
<name>A0A8J5S7Z6_ZIZPA</name>
<sequence>MGCDAVVSAEEGMMQVCGRVAARIAQGAAGRVTAVNKCSEWLLLPERMKMRQQPDRGKWRCPCSGE</sequence>
<dbReference type="AlphaFoldDB" id="A0A8J5S7Z6"/>
<gene>
    <name evidence="1" type="ORF">GUJ93_ZPchr0003g18380</name>
</gene>
<proteinExistence type="predicted"/>
<keyword evidence="2" id="KW-1185">Reference proteome</keyword>
<comment type="caution">
    <text evidence="1">The sequence shown here is derived from an EMBL/GenBank/DDBJ whole genome shotgun (WGS) entry which is preliminary data.</text>
</comment>
<reference evidence="1" key="2">
    <citation type="submission" date="2021-02" db="EMBL/GenBank/DDBJ databases">
        <authorList>
            <person name="Kimball J.A."/>
            <person name="Haas M.W."/>
            <person name="Macchietto M."/>
            <person name="Kono T."/>
            <person name="Duquette J."/>
            <person name="Shao M."/>
        </authorList>
    </citation>
    <scope>NUCLEOTIDE SEQUENCE</scope>
    <source>
        <tissue evidence="1">Fresh leaf tissue</tissue>
    </source>
</reference>
<accession>A0A8J5S7Z6</accession>
<evidence type="ECO:0000313" key="2">
    <source>
        <dbReference type="Proteomes" id="UP000729402"/>
    </source>
</evidence>
<protein>
    <submittedName>
        <fullName evidence="1">Uncharacterized protein</fullName>
    </submittedName>
</protein>
<dbReference type="EMBL" id="JAAALK010000286">
    <property type="protein sequence ID" value="KAG8061619.1"/>
    <property type="molecule type" value="Genomic_DNA"/>
</dbReference>